<evidence type="ECO:0000256" key="5">
    <source>
        <dbReference type="ARBA" id="ARBA00022692"/>
    </source>
</evidence>
<evidence type="ECO:0000256" key="6">
    <source>
        <dbReference type="ARBA" id="ARBA00022989"/>
    </source>
</evidence>
<evidence type="ECO:0000313" key="9">
    <source>
        <dbReference type="EMBL" id="VVC75528.1"/>
    </source>
</evidence>
<evidence type="ECO:0000256" key="2">
    <source>
        <dbReference type="ARBA" id="ARBA00010892"/>
    </source>
</evidence>
<keyword evidence="4" id="KW-0533">Nickel</keyword>
<evidence type="ECO:0000256" key="7">
    <source>
        <dbReference type="ARBA" id="ARBA00023136"/>
    </source>
</evidence>
<reference evidence="9 10" key="1">
    <citation type="submission" date="2019-08" db="EMBL/GenBank/DDBJ databases">
        <authorList>
            <person name="Guy L."/>
        </authorList>
    </citation>
    <scope>NUCLEOTIDE SEQUENCE [LARGE SCALE GENOMIC DNA]</scope>
    <source>
        <strain evidence="9 10">SGT-108</strain>
    </source>
</reference>
<dbReference type="KEGG" id="asip:AQUSIP_08180"/>
<dbReference type="GO" id="GO:0005886">
    <property type="term" value="C:plasma membrane"/>
    <property type="evidence" value="ECO:0007669"/>
    <property type="project" value="UniProtKB-SubCell"/>
</dbReference>
<dbReference type="AlphaFoldDB" id="A0A5E4PG88"/>
<gene>
    <name evidence="9" type="primary">hoxN</name>
    <name evidence="9" type="ORF">AQUSIP_08180</name>
</gene>
<keyword evidence="10" id="KW-1185">Reference proteome</keyword>
<comment type="similarity">
    <text evidence="2 8">Belongs to the NiCoT transporter (TC 2.A.52) family.</text>
</comment>
<evidence type="ECO:0000313" key="10">
    <source>
        <dbReference type="Proteomes" id="UP000324194"/>
    </source>
</evidence>
<accession>A0A5E4PG88</accession>
<dbReference type="Pfam" id="PF03824">
    <property type="entry name" value="NicO"/>
    <property type="match status" value="1"/>
</dbReference>
<keyword evidence="6 8" id="KW-1133">Transmembrane helix</keyword>
<feature type="transmembrane region" description="Helical" evidence="8">
    <location>
        <begin position="123"/>
        <end position="143"/>
    </location>
</feature>
<dbReference type="InterPro" id="IPR011541">
    <property type="entry name" value="Ni/Co_transpt_high_affinity"/>
</dbReference>
<dbReference type="RefSeq" id="WP_148338827.1">
    <property type="nucleotide sequence ID" value="NZ_LR699119.1"/>
</dbReference>
<keyword evidence="7 8" id="KW-0472">Membrane</keyword>
<organism evidence="9 10">
    <name type="scientific">Aquicella siphonis</name>
    <dbReference type="NCBI Taxonomy" id="254247"/>
    <lineage>
        <taxon>Bacteria</taxon>
        <taxon>Pseudomonadati</taxon>
        <taxon>Pseudomonadota</taxon>
        <taxon>Gammaproteobacteria</taxon>
        <taxon>Legionellales</taxon>
        <taxon>Coxiellaceae</taxon>
        <taxon>Aquicella</taxon>
    </lineage>
</organism>
<evidence type="ECO:0000256" key="4">
    <source>
        <dbReference type="ARBA" id="ARBA00022596"/>
    </source>
</evidence>
<proteinExistence type="inferred from homology"/>
<sequence>MNTSGIVLIITAFGLGFRHGFDLDHIATIDAITRTTRSRQQLSKMSGILFSSGHGLIVTAASLIIGSGIMQSQLPAWLDPFGVAISIFFLFAFGFATLWNVLRGSQCAVSAVSLKARFYTLLLGPRCHPVFIMLIGALYAISFDTLSQAALFSISASLLTGWLFSGILGVVFTLGMMLSDGINGYFVSALIGRTDKISLLFSSMLGLMISVFSLSVGAFNLSKLI</sequence>
<feature type="transmembrane region" description="Helical" evidence="8">
    <location>
        <begin position="199"/>
        <end position="219"/>
    </location>
</feature>
<feature type="transmembrane region" description="Helical" evidence="8">
    <location>
        <begin position="47"/>
        <end position="69"/>
    </location>
</feature>
<dbReference type="PANTHER" id="PTHR31611:SF0">
    <property type="entry name" value="HIGH-AFFINITY NICKEL TRANSPORT PROTEIN NIC1"/>
    <property type="match status" value="1"/>
</dbReference>
<evidence type="ECO:0000256" key="8">
    <source>
        <dbReference type="RuleBase" id="RU362101"/>
    </source>
</evidence>
<keyword evidence="5 8" id="KW-0812">Transmembrane</keyword>
<dbReference type="GO" id="GO:0012505">
    <property type="term" value="C:endomembrane system"/>
    <property type="evidence" value="ECO:0007669"/>
    <property type="project" value="UniProtKB-SubCell"/>
</dbReference>
<evidence type="ECO:0000256" key="3">
    <source>
        <dbReference type="ARBA" id="ARBA00022448"/>
    </source>
</evidence>
<feature type="transmembrane region" description="Helical" evidence="8">
    <location>
        <begin position="81"/>
        <end position="102"/>
    </location>
</feature>
<dbReference type="EMBL" id="LR699119">
    <property type="protein sequence ID" value="VVC75528.1"/>
    <property type="molecule type" value="Genomic_DNA"/>
</dbReference>
<keyword evidence="3 8" id="KW-0813">Transport</keyword>
<dbReference type="Proteomes" id="UP000324194">
    <property type="component" value="Chromosome 1"/>
</dbReference>
<comment type="subcellular location">
    <subcellularLocation>
        <location evidence="8">Cell membrane</location>
        <topology evidence="8">Multi-pass membrane protein</topology>
    </subcellularLocation>
    <subcellularLocation>
        <location evidence="1">Endomembrane system</location>
        <topology evidence="1">Multi-pass membrane protein</topology>
    </subcellularLocation>
</comment>
<name>A0A5E4PG88_9COXI</name>
<protein>
    <recommendedName>
        <fullName evidence="8">Nickel/cobalt efflux system</fullName>
    </recommendedName>
</protein>
<dbReference type="PANTHER" id="PTHR31611">
    <property type="entry name" value="HIGH-AFFINITY NICKEL TRANSPORT PROTEIN NIC1"/>
    <property type="match status" value="1"/>
</dbReference>
<dbReference type="InterPro" id="IPR004688">
    <property type="entry name" value="Ni/Co_transpt"/>
</dbReference>
<evidence type="ECO:0000256" key="1">
    <source>
        <dbReference type="ARBA" id="ARBA00004127"/>
    </source>
</evidence>
<dbReference type="GO" id="GO:0015099">
    <property type="term" value="F:nickel cation transmembrane transporter activity"/>
    <property type="evidence" value="ECO:0007669"/>
    <property type="project" value="UniProtKB-UniRule"/>
</dbReference>
<dbReference type="OrthoDB" id="9776706at2"/>
<feature type="transmembrane region" description="Helical" evidence="8">
    <location>
        <begin position="149"/>
        <end position="178"/>
    </location>
</feature>